<organism evidence="2 3">
    <name type="scientific">Batrachochytrium dendrobatidis (strain JAM81 / FGSC 10211)</name>
    <name type="common">Frog chytrid fungus</name>
    <dbReference type="NCBI Taxonomy" id="684364"/>
    <lineage>
        <taxon>Eukaryota</taxon>
        <taxon>Fungi</taxon>
        <taxon>Fungi incertae sedis</taxon>
        <taxon>Chytridiomycota</taxon>
        <taxon>Chytridiomycota incertae sedis</taxon>
        <taxon>Chytridiomycetes</taxon>
        <taxon>Rhizophydiales</taxon>
        <taxon>Rhizophydiales incertae sedis</taxon>
        <taxon>Batrachochytrium</taxon>
    </lineage>
</organism>
<evidence type="ECO:0000256" key="1">
    <source>
        <dbReference type="SAM" id="MobiDB-lite"/>
    </source>
</evidence>
<feature type="region of interest" description="Disordered" evidence="1">
    <location>
        <begin position="77"/>
        <end position="99"/>
    </location>
</feature>
<evidence type="ECO:0000313" key="3">
    <source>
        <dbReference type="Proteomes" id="UP000007241"/>
    </source>
</evidence>
<dbReference type="AlphaFoldDB" id="F4NSD4"/>
<feature type="region of interest" description="Disordered" evidence="1">
    <location>
        <begin position="145"/>
        <end position="173"/>
    </location>
</feature>
<feature type="compositionally biased region" description="Low complexity" evidence="1">
    <location>
        <begin position="439"/>
        <end position="455"/>
    </location>
</feature>
<keyword evidence="3" id="KW-1185">Reference proteome</keyword>
<dbReference type="HOGENOM" id="CLU_483936_0_0_1"/>
<feature type="region of interest" description="Disordered" evidence="1">
    <location>
        <begin position="520"/>
        <end position="551"/>
    </location>
</feature>
<feature type="region of interest" description="Disordered" evidence="1">
    <location>
        <begin position="414"/>
        <end position="457"/>
    </location>
</feature>
<accession>F4NSD4</accession>
<dbReference type="InParanoid" id="F4NSD4"/>
<feature type="compositionally biased region" description="Low complexity" evidence="1">
    <location>
        <begin position="156"/>
        <end position="168"/>
    </location>
</feature>
<reference evidence="2 3" key="1">
    <citation type="submission" date="2009-12" db="EMBL/GenBank/DDBJ databases">
        <title>The draft genome of Batrachochytrium dendrobatidis.</title>
        <authorList>
            <consortium name="US DOE Joint Genome Institute (JGI-PGF)"/>
            <person name="Kuo A."/>
            <person name="Salamov A."/>
            <person name="Schmutz J."/>
            <person name="Lucas S."/>
            <person name="Pitluck S."/>
            <person name="Rosenblum E."/>
            <person name="Stajich J."/>
            <person name="Eisen M."/>
            <person name="Grigoriev I.V."/>
        </authorList>
    </citation>
    <scope>NUCLEOTIDE SEQUENCE [LARGE SCALE GENOMIC DNA]</scope>
    <source>
        <strain evidence="3">JAM81 / FGSC 10211</strain>
    </source>
</reference>
<dbReference type="EMBL" id="GL882879">
    <property type="protein sequence ID" value="EGF84238.1"/>
    <property type="molecule type" value="Genomic_DNA"/>
</dbReference>
<sequence length="563" mass="62214">MEFALAQPHCWFQVPKHEYKIDANNQQLLCSYEGSTHMTHVRAYFFTSIPHIDIMDRRSSNRKIRPLVMSMFETSDRDPIVPQAHPSNTRSSRHSSIHNSDELAYIRRKRSMSLPTSSLILPVTVSTTAITERLQGQLSRLTLKLSSGSKRDQNASSSSSSRRLSSKSVQDAAQSAMGLAPDWQLPSNYDCLLDPAKEFTFQPLSTDLASLPRKESRAHHSSEAASEPLSVSYNSAPVLPVTFPTSNTLSNQVCRDTQHSSAISTLRQTSNSYTSSHAYDFKTVSDDHALSSAFKTSDHTLSTDSAPATAGDSIGVSTLTAFSSCPFIQKRSSSHYVRSRSGQDTVMCSTPSNELESRIQLPPLLTAKNRYQPSLTSPASLEKSITGTTEHLSEAASYPGTQHRIRQYEQSLGQCPTLPRSHTPTLGKYPQESFSRSLSPSYQQRQSTYQTSSFQPSSTIHHEDHLFSVAKPPLSLNHAKASMEYTTGLYLAVPNTASRHTQKHQPLLAQEQPVSILQKHNREPSHDSGYGSPSRSHPALSDRGRHLISPLSFTPTLSSTVLE</sequence>
<dbReference type="OrthoDB" id="10670277at2759"/>
<gene>
    <name evidence="2" type="ORF">BATDEDRAFT_34170</name>
</gene>
<feature type="compositionally biased region" description="Polar residues" evidence="1">
    <location>
        <begin position="414"/>
        <end position="424"/>
    </location>
</feature>
<evidence type="ECO:0000313" key="2">
    <source>
        <dbReference type="EMBL" id="EGF84238.1"/>
    </source>
</evidence>
<dbReference type="Proteomes" id="UP000007241">
    <property type="component" value="Unassembled WGS sequence"/>
</dbReference>
<proteinExistence type="predicted"/>
<dbReference type="GeneID" id="18240346"/>
<protein>
    <submittedName>
        <fullName evidence="2">Uncharacterized protein</fullName>
    </submittedName>
</protein>
<name>F4NSD4_BATDJ</name>
<dbReference type="RefSeq" id="XP_006675774.1">
    <property type="nucleotide sequence ID" value="XM_006675711.1"/>
</dbReference>